<evidence type="ECO:0000256" key="3">
    <source>
        <dbReference type="ARBA" id="ARBA00022694"/>
    </source>
</evidence>
<evidence type="ECO:0000313" key="7">
    <source>
        <dbReference type="Proteomes" id="UP000678499"/>
    </source>
</evidence>
<dbReference type="GO" id="GO:0002949">
    <property type="term" value="P:tRNA threonylcarbamoyladenosine modification"/>
    <property type="evidence" value="ECO:0007669"/>
    <property type="project" value="TreeGrafter"/>
</dbReference>
<dbReference type="GO" id="GO:0000408">
    <property type="term" value="C:EKC/KEOPS complex"/>
    <property type="evidence" value="ECO:0007669"/>
    <property type="project" value="TreeGrafter"/>
</dbReference>
<comment type="subcellular location">
    <subcellularLocation>
        <location evidence="1">Nucleus</location>
    </subcellularLocation>
</comment>
<dbReference type="EMBL" id="CAJPEX010000226">
    <property type="protein sequence ID" value="CAG0914406.1"/>
    <property type="molecule type" value="Genomic_DNA"/>
</dbReference>
<comment type="similarity">
    <text evidence="2 5">Belongs to the CGI121/TPRKB family.</text>
</comment>
<dbReference type="Proteomes" id="UP000678499">
    <property type="component" value="Unassembled WGS sequence"/>
</dbReference>
<dbReference type="GO" id="GO:0005829">
    <property type="term" value="C:cytosol"/>
    <property type="evidence" value="ECO:0007669"/>
    <property type="project" value="TreeGrafter"/>
</dbReference>
<dbReference type="AlphaFoldDB" id="A0A7R9GAU6"/>
<evidence type="ECO:0000256" key="1">
    <source>
        <dbReference type="ARBA" id="ARBA00004123"/>
    </source>
</evidence>
<gene>
    <name evidence="6" type="ORF">NMOB1V02_LOCUS2102</name>
</gene>
<dbReference type="Gene3D" id="3.30.2380.10">
    <property type="entry name" value="CGI121/TPRKB"/>
    <property type="match status" value="1"/>
</dbReference>
<name>A0A7R9GAU6_9CRUS</name>
<accession>A0A7R9GAU6</accession>
<reference evidence="6" key="1">
    <citation type="submission" date="2020-11" db="EMBL/GenBank/DDBJ databases">
        <authorList>
            <person name="Tran Van P."/>
        </authorList>
    </citation>
    <scope>NUCLEOTIDE SEQUENCE</scope>
</reference>
<dbReference type="InterPro" id="IPR013926">
    <property type="entry name" value="CGI121/TPRKB"/>
</dbReference>
<dbReference type="EMBL" id="OA882263">
    <property type="protein sequence ID" value="CAD7274254.1"/>
    <property type="molecule type" value="Genomic_DNA"/>
</dbReference>
<evidence type="ECO:0000313" key="6">
    <source>
        <dbReference type="EMBL" id="CAD7274254.1"/>
    </source>
</evidence>
<proteinExistence type="inferred from homology"/>
<evidence type="ECO:0000256" key="4">
    <source>
        <dbReference type="ARBA" id="ARBA00023242"/>
    </source>
</evidence>
<dbReference type="SUPFAM" id="SSF143870">
    <property type="entry name" value="PF0523-like"/>
    <property type="match status" value="1"/>
</dbReference>
<evidence type="ECO:0000256" key="2">
    <source>
        <dbReference type="ARBA" id="ARBA00005546"/>
    </source>
</evidence>
<dbReference type="Pfam" id="PF08617">
    <property type="entry name" value="CGI-121"/>
    <property type="match status" value="1"/>
</dbReference>
<dbReference type="GO" id="GO:0005634">
    <property type="term" value="C:nucleus"/>
    <property type="evidence" value="ECO:0007669"/>
    <property type="project" value="UniProtKB-SubCell"/>
</dbReference>
<keyword evidence="7" id="KW-1185">Reference proteome</keyword>
<keyword evidence="4 5" id="KW-0539">Nucleus</keyword>
<organism evidence="6">
    <name type="scientific">Notodromas monacha</name>
    <dbReference type="NCBI Taxonomy" id="399045"/>
    <lineage>
        <taxon>Eukaryota</taxon>
        <taxon>Metazoa</taxon>
        <taxon>Ecdysozoa</taxon>
        <taxon>Arthropoda</taxon>
        <taxon>Crustacea</taxon>
        <taxon>Oligostraca</taxon>
        <taxon>Ostracoda</taxon>
        <taxon>Podocopa</taxon>
        <taxon>Podocopida</taxon>
        <taxon>Cypridocopina</taxon>
        <taxon>Cypridoidea</taxon>
        <taxon>Cyprididae</taxon>
        <taxon>Notodromas</taxon>
    </lineage>
</organism>
<evidence type="ECO:0000256" key="5">
    <source>
        <dbReference type="RuleBase" id="RU004398"/>
    </source>
</evidence>
<dbReference type="InterPro" id="IPR036504">
    <property type="entry name" value="CGI121/TPRKB_sf"/>
</dbReference>
<keyword evidence="3" id="KW-0819">tRNA processing</keyword>
<dbReference type="PANTHER" id="PTHR15840">
    <property type="entry name" value="CGI-121 FAMILY MEMBER"/>
    <property type="match status" value="1"/>
</dbReference>
<protein>
    <submittedName>
        <fullName evidence="6">Uncharacterized protein</fullName>
    </submittedName>
</protein>
<dbReference type="PANTHER" id="PTHR15840:SF10">
    <property type="entry name" value="EKC_KEOPS COMPLEX SUBUNIT TPRKB"/>
    <property type="match status" value="1"/>
</dbReference>
<sequence>MSEDEENPAKRQKMSDEAVPKFLVLDSHLTDDKCFACYALVSPKNSQVLEPHKVKTLLTLAAVIPASLVLADAQLSAAVTAAQLATLRNATTANSFHAEIIYRLSRFRRVGEALKCFGINFADPEAAQERLVVLVCGGTREEATERFTRAVECFGSDVEVTSFTGLNPFVDVDSLAKVYEVTEAELKLYGGNQLLGSVLTKMSTKVCIR</sequence>